<dbReference type="RefSeq" id="WP_167037926.1">
    <property type="nucleotide sequence ID" value="NZ_BAAANA010000001.1"/>
</dbReference>
<reference evidence="5 6" key="1">
    <citation type="submission" date="2020-05" db="EMBL/GenBank/DDBJ databases">
        <title>MicrobeNet Type strains.</title>
        <authorList>
            <person name="Nicholson A.C."/>
        </authorList>
    </citation>
    <scope>NUCLEOTIDE SEQUENCE [LARGE SCALE GENOMIC DNA]</scope>
    <source>
        <strain evidence="5 6">JCM 14282</strain>
    </source>
</reference>
<dbReference type="Pfam" id="PF13561">
    <property type="entry name" value="adh_short_C2"/>
    <property type="match status" value="1"/>
</dbReference>
<dbReference type="SUPFAM" id="SSF51735">
    <property type="entry name" value="NAD(P)-binding Rossmann-fold domains"/>
    <property type="match status" value="1"/>
</dbReference>
<dbReference type="Proteomes" id="UP000543598">
    <property type="component" value="Unassembled WGS sequence"/>
</dbReference>
<dbReference type="InterPro" id="IPR020904">
    <property type="entry name" value="Sc_DH/Rdtase_CS"/>
</dbReference>
<organism evidence="5 6">
    <name type="scientific">Microbacterium ulmi</name>
    <dbReference type="NCBI Taxonomy" id="179095"/>
    <lineage>
        <taxon>Bacteria</taxon>
        <taxon>Bacillati</taxon>
        <taxon>Actinomycetota</taxon>
        <taxon>Actinomycetes</taxon>
        <taxon>Micrococcales</taxon>
        <taxon>Microbacteriaceae</taxon>
        <taxon>Microbacterium</taxon>
    </lineage>
</organism>
<keyword evidence="6" id="KW-1185">Reference proteome</keyword>
<evidence type="ECO:0000256" key="2">
    <source>
        <dbReference type="ARBA" id="ARBA00023002"/>
    </source>
</evidence>
<dbReference type="SMART" id="SM00822">
    <property type="entry name" value="PKS_KR"/>
    <property type="match status" value="1"/>
</dbReference>
<keyword evidence="2" id="KW-0560">Oxidoreductase</keyword>
<dbReference type="PRINTS" id="PR00080">
    <property type="entry name" value="SDRFAMILY"/>
</dbReference>
<dbReference type="PROSITE" id="PS00061">
    <property type="entry name" value="ADH_SHORT"/>
    <property type="match status" value="1"/>
</dbReference>
<feature type="domain" description="Ketoreductase" evidence="4">
    <location>
        <begin position="5"/>
        <end position="190"/>
    </location>
</feature>
<evidence type="ECO:0000256" key="1">
    <source>
        <dbReference type="ARBA" id="ARBA00006484"/>
    </source>
</evidence>
<dbReference type="InterPro" id="IPR036291">
    <property type="entry name" value="NAD(P)-bd_dom_sf"/>
</dbReference>
<dbReference type="EMBL" id="JABEMB010000004">
    <property type="protein sequence ID" value="NNH03193.1"/>
    <property type="molecule type" value="Genomic_DNA"/>
</dbReference>
<accession>A0A7Y2Q114</accession>
<evidence type="ECO:0000313" key="6">
    <source>
        <dbReference type="Proteomes" id="UP000543598"/>
    </source>
</evidence>
<evidence type="ECO:0000259" key="4">
    <source>
        <dbReference type="SMART" id="SM00822"/>
    </source>
</evidence>
<dbReference type="GO" id="GO:0016491">
    <property type="term" value="F:oxidoreductase activity"/>
    <property type="evidence" value="ECO:0007669"/>
    <property type="project" value="UniProtKB-KW"/>
</dbReference>
<evidence type="ECO:0000256" key="3">
    <source>
        <dbReference type="ARBA" id="ARBA00023027"/>
    </source>
</evidence>
<proteinExistence type="inferred from homology"/>
<dbReference type="PANTHER" id="PTHR24321:SF8">
    <property type="entry name" value="ESTRADIOL 17-BETA-DEHYDROGENASE 8-RELATED"/>
    <property type="match status" value="1"/>
</dbReference>
<sequence length="260" mass="26610">MPTSEVVIVTGGAGGIGLATAKKLVSRGAKVGIVDLDPDAVARAAADVSPDGSVAIAVPADTTDEAAMTEAVAATETRFGSITGLVTSAAIRQTSASFLDLDLELWDRVQHINVAGTFIAARVAARAMIASETPGGIVTISSVAGIMTRMGLSAYCTSKAAVIQLSKVLALELAQHQIRVNVVCPAVTQTPMLKRAMRDEGDQLFDVKVAGSLEAFRPGIPLRRASQPEEQAAAIAFLLSPEASFITGAVLSVDGGAAIV</sequence>
<comment type="similarity">
    <text evidence="1">Belongs to the short-chain dehydrogenases/reductases (SDR) family.</text>
</comment>
<evidence type="ECO:0000313" key="5">
    <source>
        <dbReference type="EMBL" id="NNH03193.1"/>
    </source>
</evidence>
<dbReference type="PANTHER" id="PTHR24321">
    <property type="entry name" value="DEHYDROGENASES, SHORT CHAIN"/>
    <property type="match status" value="1"/>
</dbReference>
<name>A0A7Y2Q114_9MICO</name>
<dbReference type="CDD" id="cd05233">
    <property type="entry name" value="SDR_c"/>
    <property type="match status" value="1"/>
</dbReference>
<gene>
    <name evidence="5" type="ORF">HLA99_04915</name>
</gene>
<dbReference type="Gene3D" id="3.40.50.720">
    <property type="entry name" value="NAD(P)-binding Rossmann-like Domain"/>
    <property type="match status" value="1"/>
</dbReference>
<dbReference type="FunFam" id="3.40.50.720:FF:000084">
    <property type="entry name" value="Short-chain dehydrogenase reductase"/>
    <property type="match status" value="1"/>
</dbReference>
<dbReference type="NCBIfam" id="NF005559">
    <property type="entry name" value="PRK07231.1"/>
    <property type="match status" value="1"/>
</dbReference>
<dbReference type="AlphaFoldDB" id="A0A7Y2Q114"/>
<dbReference type="InterPro" id="IPR057326">
    <property type="entry name" value="KR_dom"/>
</dbReference>
<protein>
    <submittedName>
        <fullName evidence="5">SDR family oxidoreductase</fullName>
    </submittedName>
</protein>
<dbReference type="InterPro" id="IPR002347">
    <property type="entry name" value="SDR_fam"/>
</dbReference>
<keyword evidence="3" id="KW-0520">NAD</keyword>
<dbReference type="PRINTS" id="PR00081">
    <property type="entry name" value="GDHRDH"/>
</dbReference>
<comment type="caution">
    <text evidence="5">The sequence shown here is derived from an EMBL/GenBank/DDBJ whole genome shotgun (WGS) entry which is preliminary data.</text>
</comment>